<dbReference type="GO" id="GO:0044010">
    <property type="term" value="P:single-species biofilm formation"/>
    <property type="evidence" value="ECO:0007669"/>
    <property type="project" value="TreeGrafter"/>
</dbReference>
<evidence type="ECO:0000313" key="3">
    <source>
        <dbReference type="Proteomes" id="UP000436006"/>
    </source>
</evidence>
<dbReference type="InterPro" id="IPR029044">
    <property type="entry name" value="Nucleotide-diphossugar_trans"/>
</dbReference>
<dbReference type="InterPro" id="IPR001173">
    <property type="entry name" value="Glyco_trans_2-like"/>
</dbReference>
<feature type="domain" description="Glycosyltransferase 2-like" evidence="1">
    <location>
        <begin position="3"/>
        <end position="170"/>
    </location>
</feature>
<evidence type="ECO:0000259" key="1">
    <source>
        <dbReference type="Pfam" id="PF00535"/>
    </source>
</evidence>
<dbReference type="Pfam" id="PF00535">
    <property type="entry name" value="Glycos_transf_2"/>
    <property type="match status" value="1"/>
</dbReference>
<gene>
    <name evidence="2" type="ORF">GO755_05910</name>
</gene>
<dbReference type="CDD" id="cd00761">
    <property type="entry name" value="Glyco_tranf_GTA_type"/>
    <property type="match status" value="1"/>
</dbReference>
<dbReference type="EMBL" id="WPIN01000002">
    <property type="protein sequence ID" value="MVM29559.1"/>
    <property type="molecule type" value="Genomic_DNA"/>
</dbReference>
<name>A0A7K1S718_9BACT</name>
<comment type="caution">
    <text evidence="2">The sequence shown here is derived from an EMBL/GenBank/DDBJ whole genome shotgun (WGS) entry which is preliminary data.</text>
</comment>
<dbReference type="GO" id="GO:0016740">
    <property type="term" value="F:transferase activity"/>
    <property type="evidence" value="ECO:0007669"/>
    <property type="project" value="UniProtKB-KW"/>
</dbReference>
<dbReference type="Proteomes" id="UP000436006">
    <property type="component" value="Unassembled WGS sequence"/>
</dbReference>
<evidence type="ECO:0000313" key="2">
    <source>
        <dbReference type="EMBL" id="MVM29559.1"/>
    </source>
</evidence>
<protein>
    <submittedName>
        <fullName evidence="2">Glycosyltransferase</fullName>
    </submittedName>
</protein>
<dbReference type="Gene3D" id="3.90.550.10">
    <property type="entry name" value="Spore Coat Polysaccharide Biosynthesis Protein SpsA, Chain A"/>
    <property type="match status" value="1"/>
</dbReference>
<sequence>MISVVIPTYNAALYLPELILALRRQTVEHELIILDSESTDNTRLVLSLVDIPFVSISKTSFNHGATRNIGIELSKYETIVFLTQDALPTSDNTLENLIDSLYQNDNVAMAYGRQLPYPDTDIFGRFARYANYPSQSLLKNKAMIEQLGIKTCSCSNSFSVYRKSLLKEIGGFPSNTILGEDVSVAAQFILQGYTLAYSAEAQVLHSHNYSLSEEFRRYFDIGVFHRQQQLILQPFKKAETEGLRYVLEESKYLINMGAGGQIPMQYIRTIAKYMGYRAGWLYTYFPNWINKFLSMHRSFWN</sequence>
<proteinExistence type="predicted"/>
<dbReference type="PANTHER" id="PTHR43685:SF13">
    <property type="entry name" value="O ANTIGEN BIOSYNTHESIS RHAMNOSYLTRANSFERASE RFBN"/>
    <property type="match status" value="1"/>
</dbReference>
<dbReference type="AlphaFoldDB" id="A0A7K1S718"/>
<dbReference type="SUPFAM" id="SSF53448">
    <property type="entry name" value="Nucleotide-diphospho-sugar transferases"/>
    <property type="match status" value="1"/>
</dbReference>
<dbReference type="InterPro" id="IPR050834">
    <property type="entry name" value="Glycosyltransf_2"/>
</dbReference>
<accession>A0A7K1S718</accession>
<reference evidence="2 3" key="1">
    <citation type="submission" date="2019-12" db="EMBL/GenBank/DDBJ databases">
        <title>Spirosoma sp. HMF4905 genome sequencing and assembly.</title>
        <authorList>
            <person name="Kang H."/>
            <person name="Cha I."/>
            <person name="Kim H."/>
            <person name="Joh K."/>
        </authorList>
    </citation>
    <scope>NUCLEOTIDE SEQUENCE [LARGE SCALE GENOMIC DNA]</scope>
    <source>
        <strain evidence="2 3">HMF4905</strain>
    </source>
</reference>
<dbReference type="PANTHER" id="PTHR43685">
    <property type="entry name" value="GLYCOSYLTRANSFERASE"/>
    <property type="match status" value="1"/>
</dbReference>
<organism evidence="2 3">
    <name type="scientific">Spirosoma arboris</name>
    <dbReference type="NCBI Taxonomy" id="2682092"/>
    <lineage>
        <taxon>Bacteria</taxon>
        <taxon>Pseudomonadati</taxon>
        <taxon>Bacteroidota</taxon>
        <taxon>Cytophagia</taxon>
        <taxon>Cytophagales</taxon>
        <taxon>Cytophagaceae</taxon>
        <taxon>Spirosoma</taxon>
    </lineage>
</organism>
<keyword evidence="2" id="KW-0808">Transferase</keyword>
<dbReference type="RefSeq" id="WP_157583804.1">
    <property type="nucleotide sequence ID" value="NZ_WPIN01000002.1"/>
</dbReference>
<keyword evidence="3" id="KW-1185">Reference proteome</keyword>